<dbReference type="Proteomes" id="UP001175271">
    <property type="component" value="Unassembled WGS sequence"/>
</dbReference>
<dbReference type="PROSITE" id="PS50102">
    <property type="entry name" value="RRM"/>
    <property type="match status" value="1"/>
</dbReference>
<accession>A0AA39IPE2</accession>
<evidence type="ECO:0000313" key="10">
    <source>
        <dbReference type="Proteomes" id="UP001175271"/>
    </source>
</evidence>
<feature type="region of interest" description="Disordered" evidence="7">
    <location>
        <begin position="421"/>
        <end position="449"/>
    </location>
</feature>
<evidence type="ECO:0000256" key="6">
    <source>
        <dbReference type="RuleBase" id="RU364152"/>
    </source>
</evidence>
<evidence type="ECO:0000259" key="8">
    <source>
        <dbReference type="PROSITE" id="PS50102"/>
    </source>
</evidence>
<name>A0AA39IPE2_9BILA</name>
<proteinExistence type="inferred from homology"/>
<dbReference type="InterPro" id="IPR012677">
    <property type="entry name" value="Nucleotide-bd_a/b_plait_sf"/>
</dbReference>
<keyword evidence="6" id="KW-0010">Activator</keyword>
<evidence type="ECO:0000256" key="3">
    <source>
        <dbReference type="ARBA" id="ARBA00022884"/>
    </source>
</evidence>
<sequence>MVVAWVIESQNNLDDFHELLDRSQLEECGRYSVDIEVYRSSFVQGHRGCYLVHHSNYPETTFVHSAVEERRSRTIMADKGIDLIVSKLLMVKDDKTTYSVTGKVYRINDIVIRIGRAVVNGVAKNVLVELAYEATSFTPHGTGVLMNATKKLFQLDQQLVMGSHLRHYVMFRETFTPSDIADQYVNLFYQMRKRAPKILSSSPMAIKPICWRSEAAESQGRKVFVGGLTMRTNENMLREYLGYFGNIVDVVVVRDLKTGRSKNFGFVTYEDLYGVDALFSYQESLILDDNYIEIRRYDFEQALISSSQKKTKQKNCVQRNQGPRPAYAQNPKSWFHSRPTYREKDQWNVPASRTQWQQPLQPDHHGTNKQAVIAVAPKPKDNVHQDVWETPDAEVTYRGEGETYQDAREDWTFEEYEDYGWNEEEDRRREEERSEYLTSEGESTEDGIIVDLSDNSVAGSPMSTEAAPIQMNSGYFRDLIGIF</sequence>
<dbReference type="SUPFAM" id="SSF54928">
    <property type="entry name" value="RNA-binding domain, RBD"/>
    <property type="match status" value="1"/>
</dbReference>
<organism evidence="9 10">
    <name type="scientific">Steinernema hermaphroditum</name>
    <dbReference type="NCBI Taxonomy" id="289476"/>
    <lineage>
        <taxon>Eukaryota</taxon>
        <taxon>Metazoa</taxon>
        <taxon>Ecdysozoa</taxon>
        <taxon>Nematoda</taxon>
        <taxon>Chromadorea</taxon>
        <taxon>Rhabditida</taxon>
        <taxon>Tylenchina</taxon>
        <taxon>Panagrolaimomorpha</taxon>
        <taxon>Strongyloidoidea</taxon>
        <taxon>Steinernematidae</taxon>
        <taxon>Steinernema</taxon>
    </lineage>
</organism>
<evidence type="ECO:0000256" key="2">
    <source>
        <dbReference type="ARBA" id="ARBA00010743"/>
    </source>
</evidence>
<feature type="domain" description="RRM" evidence="8">
    <location>
        <begin position="221"/>
        <end position="304"/>
    </location>
</feature>
<dbReference type="GO" id="GO:0016592">
    <property type="term" value="C:mediator complex"/>
    <property type="evidence" value="ECO:0007669"/>
    <property type="project" value="InterPro"/>
</dbReference>
<dbReference type="GO" id="GO:0003723">
    <property type="term" value="F:RNA binding"/>
    <property type="evidence" value="ECO:0007669"/>
    <property type="project" value="UniProtKB-UniRule"/>
</dbReference>
<gene>
    <name evidence="6" type="primary">MED20</name>
    <name evidence="9" type="ORF">QR680_010548</name>
</gene>
<dbReference type="SMART" id="SM00360">
    <property type="entry name" value="RRM"/>
    <property type="match status" value="1"/>
</dbReference>
<keyword evidence="10" id="KW-1185">Reference proteome</keyword>
<evidence type="ECO:0000256" key="1">
    <source>
        <dbReference type="ARBA" id="ARBA00004123"/>
    </source>
</evidence>
<evidence type="ECO:0000256" key="5">
    <source>
        <dbReference type="PROSITE-ProRule" id="PRU00176"/>
    </source>
</evidence>
<comment type="caution">
    <text evidence="9">The sequence shown here is derived from an EMBL/GenBank/DDBJ whole genome shotgun (WGS) entry which is preliminary data.</text>
</comment>
<evidence type="ECO:0000256" key="7">
    <source>
        <dbReference type="SAM" id="MobiDB-lite"/>
    </source>
</evidence>
<dbReference type="GO" id="GO:0006357">
    <property type="term" value="P:regulation of transcription by RNA polymerase II"/>
    <property type="evidence" value="ECO:0007669"/>
    <property type="project" value="InterPro"/>
</dbReference>
<dbReference type="Gene3D" id="3.30.70.330">
    <property type="match status" value="1"/>
</dbReference>
<keyword evidence="4 6" id="KW-0539">Nucleus</keyword>
<dbReference type="EMBL" id="JAUCMV010000001">
    <property type="protein sequence ID" value="KAK0428020.1"/>
    <property type="molecule type" value="Genomic_DNA"/>
</dbReference>
<feature type="compositionally biased region" description="Polar residues" evidence="7">
    <location>
        <begin position="310"/>
        <end position="321"/>
    </location>
</feature>
<dbReference type="Pfam" id="PF08612">
    <property type="entry name" value="Med20"/>
    <property type="match status" value="1"/>
</dbReference>
<comment type="subunit">
    <text evidence="6">Component of the Mediator complex.</text>
</comment>
<feature type="compositionally biased region" description="Basic and acidic residues" evidence="7">
    <location>
        <begin position="425"/>
        <end position="435"/>
    </location>
</feature>
<comment type="subcellular location">
    <subcellularLocation>
        <location evidence="1 6">Nucleus</location>
    </subcellularLocation>
</comment>
<keyword evidence="6" id="KW-0804">Transcription</keyword>
<feature type="region of interest" description="Disordered" evidence="7">
    <location>
        <begin position="310"/>
        <end position="333"/>
    </location>
</feature>
<dbReference type="InterPro" id="IPR035979">
    <property type="entry name" value="RBD_domain_sf"/>
</dbReference>
<dbReference type="PANTHER" id="PTHR11176">
    <property type="entry name" value="BOULE-RELATED"/>
    <property type="match status" value="1"/>
</dbReference>
<protein>
    <recommendedName>
        <fullName evidence="6">Mediator of RNA polymerase II transcription subunit 20</fullName>
    </recommendedName>
    <alternativeName>
        <fullName evidence="6">Mediator complex subunit 20</fullName>
    </alternativeName>
</protein>
<dbReference type="AlphaFoldDB" id="A0AA39IPE2"/>
<evidence type="ECO:0000313" key="9">
    <source>
        <dbReference type="EMBL" id="KAK0428020.1"/>
    </source>
</evidence>
<dbReference type="Pfam" id="PF00076">
    <property type="entry name" value="RRM_1"/>
    <property type="match status" value="1"/>
</dbReference>
<evidence type="ECO:0000256" key="4">
    <source>
        <dbReference type="ARBA" id="ARBA00023242"/>
    </source>
</evidence>
<keyword evidence="3 5" id="KW-0694">RNA-binding</keyword>
<dbReference type="InterPro" id="IPR000504">
    <property type="entry name" value="RRM_dom"/>
</dbReference>
<keyword evidence="6" id="KW-0805">Transcription regulation</keyword>
<dbReference type="InterPro" id="IPR013921">
    <property type="entry name" value="Mediator_Med20"/>
</dbReference>
<reference evidence="9" key="1">
    <citation type="submission" date="2023-06" db="EMBL/GenBank/DDBJ databases">
        <title>Genomic analysis of the entomopathogenic nematode Steinernema hermaphroditum.</title>
        <authorList>
            <person name="Schwarz E.M."/>
            <person name="Heppert J.K."/>
            <person name="Baniya A."/>
            <person name="Schwartz H.T."/>
            <person name="Tan C.-H."/>
            <person name="Antoshechkin I."/>
            <person name="Sternberg P.W."/>
            <person name="Goodrich-Blair H."/>
            <person name="Dillman A.R."/>
        </authorList>
    </citation>
    <scope>NUCLEOTIDE SEQUENCE</scope>
    <source>
        <strain evidence="9">PS9179</strain>
        <tissue evidence="9">Whole animal</tissue>
    </source>
</reference>
<comment type="function">
    <text evidence="6">Component of the Mediator complex, a coactivator involved in the regulated transcription of nearly all RNA polymerase II-dependent genes. Mediator functions as a bridge to convey information from gene-specific regulatory proteins to the basal RNA polymerase II transcription machinery. Mediator is recruited to promoters by direct interactions with regulatory proteins and serves as a scaffold for the assembly of a functional preinitiation complex with RNA polymerase II and the general transcription factors.</text>
</comment>
<dbReference type="GO" id="GO:0003712">
    <property type="term" value="F:transcription coregulator activity"/>
    <property type="evidence" value="ECO:0007669"/>
    <property type="project" value="InterPro"/>
</dbReference>
<comment type="similarity">
    <text evidence="2 6">Belongs to the Mediator complex subunit 20 family.</text>
</comment>
<dbReference type="PANTHER" id="PTHR11176:SF57">
    <property type="entry name" value="PROTEIN BOULE"/>
    <property type="match status" value="1"/>
</dbReference>